<evidence type="ECO:0000256" key="1">
    <source>
        <dbReference type="SAM" id="Phobius"/>
    </source>
</evidence>
<dbReference type="PANTHER" id="PTHR47353:SF1">
    <property type="entry name" value="THIOREDOXIN-LIKE PROTEIN HCF164, CHLOROPLASTIC"/>
    <property type="match status" value="1"/>
</dbReference>
<dbReference type="AlphaFoldDB" id="A0A2M7TAL9"/>
<gene>
    <name evidence="3" type="ORF">COY37_01250</name>
</gene>
<dbReference type="EMBL" id="PFNG01000033">
    <property type="protein sequence ID" value="PIZ42004.1"/>
    <property type="molecule type" value="Genomic_DNA"/>
</dbReference>
<comment type="caution">
    <text evidence="3">The sequence shown here is derived from an EMBL/GenBank/DDBJ whole genome shotgun (WGS) entry which is preliminary data.</text>
</comment>
<dbReference type="SUPFAM" id="SSF52833">
    <property type="entry name" value="Thioredoxin-like"/>
    <property type="match status" value="1"/>
</dbReference>
<evidence type="ECO:0000313" key="3">
    <source>
        <dbReference type="EMBL" id="PIZ42004.1"/>
    </source>
</evidence>
<feature type="transmembrane region" description="Helical" evidence="1">
    <location>
        <begin position="6"/>
        <end position="24"/>
    </location>
</feature>
<keyword evidence="1" id="KW-0472">Membrane</keyword>
<dbReference type="InterPro" id="IPR013766">
    <property type="entry name" value="Thioredoxin_domain"/>
</dbReference>
<name>A0A2M7TAL9_9ACTN</name>
<dbReference type="InterPro" id="IPR036249">
    <property type="entry name" value="Thioredoxin-like_sf"/>
</dbReference>
<organism evidence="3 4">
    <name type="scientific">Candidatus Aquicultor secundus</name>
    <dbReference type="NCBI Taxonomy" id="1973895"/>
    <lineage>
        <taxon>Bacteria</taxon>
        <taxon>Bacillati</taxon>
        <taxon>Actinomycetota</taxon>
        <taxon>Candidatus Aquicultoria</taxon>
        <taxon>Candidatus Aquicultorales</taxon>
        <taxon>Candidatus Aquicultoraceae</taxon>
        <taxon>Candidatus Aquicultor</taxon>
    </lineage>
</organism>
<dbReference type="PROSITE" id="PS51352">
    <property type="entry name" value="THIOREDOXIN_2"/>
    <property type="match status" value="1"/>
</dbReference>
<evidence type="ECO:0000259" key="2">
    <source>
        <dbReference type="PROSITE" id="PS51352"/>
    </source>
</evidence>
<accession>A0A2M7TAL9</accession>
<dbReference type="Pfam" id="PF00085">
    <property type="entry name" value="Thioredoxin"/>
    <property type="match status" value="1"/>
</dbReference>
<dbReference type="RefSeq" id="WP_286677927.1">
    <property type="nucleotide sequence ID" value="NZ_MNXI01000045.1"/>
</dbReference>
<dbReference type="Proteomes" id="UP000230956">
    <property type="component" value="Unassembled WGS sequence"/>
</dbReference>
<keyword evidence="1" id="KW-0812">Transmembrane</keyword>
<sequence>MSKSTLGKIVVVIAVVVVAALIIYQKTSNQQVSSGQATSSAQNVCPAPVNQSTGQASQTLSPGEAALQAGLKSGKPTTIVFRTNSCAPCKEMAAIIAQIRPEYEKRVNIIEILVDDQAEQRLINQFGVNTIPTSVFYDKTGKSVGRQIGVIEKDKLTQLLTALEK</sequence>
<evidence type="ECO:0000313" key="4">
    <source>
        <dbReference type="Proteomes" id="UP000230956"/>
    </source>
</evidence>
<protein>
    <recommendedName>
        <fullName evidence="2">Thioredoxin domain-containing protein</fullName>
    </recommendedName>
</protein>
<dbReference type="GO" id="GO:0016671">
    <property type="term" value="F:oxidoreductase activity, acting on a sulfur group of donors, disulfide as acceptor"/>
    <property type="evidence" value="ECO:0007669"/>
    <property type="project" value="TreeGrafter"/>
</dbReference>
<dbReference type="InterPro" id="IPR044241">
    <property type="entry name" value="TxlA/HCF164"/>
</dbReference>
<feature type="domain" description="Thioredoxin" evidence="2">
    <location>
        <begin position="47"/>
        <end position="165"/>
    </location>
</feature>
<reference evidence="4" key="1">
    <citation type="submission" date="2017-09" db="EMBL/GenBank/DDBJ databases">
        <title>Depth-based differentiation of microbial function through sediment-hosted aquifers and enrichment of novel symbionts in the deep terrestrial subsurface.</title>
        <authorList>
            <person name="Probst A.J."/>
            <person name="Ladd B."/>
            <person name="Jarett J.K."/>
            <person name="Geller-Mcgrath D.E."/>
            <person name="Sieber C.M.K."/>
            <person name="Emerson J.B."/>
            <person name="Anantharaman K."/>
            <person name="Thomas B.C."/>
            <person name="Malmstrom R."/>
            <person name="Stieglmeier M."/>
            <person name="Klingl A."/>
            <person name="Woyke T."/>
            <person name="Ryan C.M."/>
            <person name="Banfield J.F."/>
        </authorList>
    </citation>
    <scope>NUCLEOTIDE SEQUENCE [LARGE SCALE GENOMIC DNA]</scope>
</reference>
<proteinExistence type="predicted"/>
<dbReference type="Gene3D" id="3.40.30.10">
    <property type="entry name" value="Glutaredoxin"/>
    <property type="match status" value="1"/>
</dbReference>
<dbReference type="PANTHER" id="PTHR47353">
    <property type="entry name" value="THIOREDOXIN-LIKE PROTEIN HCF164, CHLOROPLASTIC"/>
    <property type="match status" value="1"/>
</dbReference>
<keyword evidence="1" id="KW-1133">Transmembrane helix</keyword>